<keyword evidence="1" id="KW-0812">Transmembrane</keyword>
<accession>A0A4R2N8J8</accession>
<keyword evidence="4" id="KW-1185">Reference proteome</keyword>
<organism evidence="3 4">
    <name type="scientific">Simplicispira metamorpha</name>
    <dbReference type="NCBI Taxonomy" id="80881"/>
    <lineage>
        <taxon>Bacteria</taxon>
        <taxon>Pseudomonadati</taxon>
        <taxon>Pseudomonadota</taxon>
        <taxon>Betaproteobacteria</taxon>
        <taxon>Burkholderiales</taxon>
        <taxon>Comamonadaceae</taxon>
        <taxon>Simplicispira</taxon>
    </lineage>
</organism>
<comment type="caution">
    <text evidence="3">The sequence shown here is derived from an EMBL/GenBank/DDBJ whole genome shotgun (WGS) entry which is preliminary data.</text>
</comment>
<proteinExistence type="predicted"/>
<keyword evidence="1" id="KW-1133">Transmembrane helix</keyword>
<dbReference type="PANTHER" id="PTHR14969:SF13">
    <property type="entry name" value="AT30094P"/>
    <property type="match status" value="1"/>
</dbReference>
<dbReference type="Pfam" id="PF01569">
    <property type="entry name" value="PAP2"/>
    <property type="match status" value="1"/>
</dbReference>
<dbReference type="Proteomes" id="UP000295182">
    <property type="component" value="Unassembled WGS sequence"/>
</dbReference>
<feature type="domain" description="Phosphatidic acid phosphatase type 2/haloperoxidase" evidence="2">
    <location>
        <begin position="52"/>
        <end position="162"/>
    </location>
</feature>
<feature type="transmembrane region" description="Helical" evidence="1">
    <location>
        <begin position="56"/>
        <end position="74"/>
    </location>
</feature>
<keyword evidence="1" id="KW-0472">Membrane</keyword>
<sequence>MDDKVLLLLNTSVGHSPALLWGARWVSQELSWLLWGALALSGVAAPGRWRRVAWRALTSMALAWALASAIKALWPVPRPFALGLGTAWVEQAANASFPSVHTSLAFAVALSVWRSGPRSGVALVLLGCALLVAWSRIALGLHFPRDVLAGALLGAACAWACAGRWPAPPADGATAGTEHSTPRG</sequence>
<feature type="transmembrane region" description="Helical" evidence="1">
    <location>
        <begin position="120"/>
        <end position="141"/>
    </location>
</feature>
<dbReference type="EMBL" id="SLXH01000013">
    <property type="protein sequence ID" value="TCP17304.1"/>
    <property type="molecule type" value="Genomic_DNA"/>
</dbReference>
<evidence type="ECO:0000259" key="2">
    <source>
        <dbReference type="SMART" id="SM00014"/>
    </source>
</evidence>
<dbReference type="SUPFAM" id="SSF48317">
    <property type="entry name" value="Acid phosphatase/Vanadium-dependent haloperoxidase"/>
    <property type="match status" value="1"/>
</dbReference>
<dbReference type="SMART" id="SM00014">
    <property type="entry name" value="acidPPc"/>
    <property type="match status" value="1"/>
</dbReference>
<reference evidence="3 4" key="1">
    <citation type="submission" date="2019-03" db="EMBL/GenBank/DDBJ databases">
        <title>Genomic Encyclopedia of Type Strains, Phase IV (KMG-IV): sequencing the most valuable type-strain genomes for metagenomic binning, comparative biology and taxonomic classification.</title>
        <authorList>
            <person name="Goeker M."/>
        </authorList>
    </citation>
    <scope>NUCLEOTIDE SEQUENCE [LARGE SCALE GENOMIC DNA]</scope>
    <source>
        <strain evidence="3 4">DSM 1837</strain>
    </source>
</reference>
<dbReference type="PANTHER" id="PTHR14969">
    <property type="entry name" value="SPHINGOSINE-1-PHOSPHATE PHOSPHOHYDROLASE"/>
    <property type="match status" value="1"/>
</dbReference>
<evidence type="ECO:0000313" key="4">
    <source>
        <dbReference type="Proteomes" id="UP000295182"/>
    </source>
</evidence>
<dbReference type="Gene3D" id="1.20.144.10">
    <property type="entry name" value="Phosphatidic acid phosphatase type 2/haloperoxidase"/>
    <property type="match status" value="1"/>
</dbReference>
<name>A0A4R2N8J8_9BURK</name>
<feature type="transmembrane region" description="Helical" evidence="1">
    <location>
        <begin position="94"/>
        <end position="113"/>
    </location>
</feature>
<feature type="transmembrane region" description="Helical" evidence="1">
    <location>
        <begin position="32"/>
        <end position="49"/>
    </location>
</feature>
<dbReference type="InterPro" id="IPR036938">
    <property type="entry name" value="PAP2/HPO_sf"/>
</dbReference>
<dbReference type="AlphaFoldDB" id="A0A4R2N8J8"/>
<evidence type="ECO:0000256" key="1">
    <source>
        <dbReference type="SAM" id="Phobius"/>
    </source>
</evidence>
<dbReference type="InterPro" id="IPR000326">
    <property type="entry name" value="PAP2/HPO"/>
</dbReference>
<gene>
    <name evidence="3" type="ORF">EV674_11371</name>
</gene>
<protein>
    <submittedName>
        <fullName evidence="3">Undecaprenyl-diphosphatase</fullName>
    </submittedName>
</protein>
<evidence type="ECO:0000313" key="3">
    <source>
        <dbReference type="EMBL" id="TCP17304.1"/>
    </source>
</evidence>